<keyword evidence="4" id="KW-1185">Reference proteome</keyword>
<evidence type="ECO:0000313" key="3">
    <source>
        <dbReference type="EMBL" id="RJE25639.1"/>
    </source>
</evidence>
<sequence length="245" mass="27334">MESTFRNLDRAIDNQPMPGEFKDTKALICCNDCGAKSVVRYHWLGLRCDLCESYNTAQIRLLHGEVLDPLEQVDVTRPIPAPRPRSSSYGVDEGASSPTLERLQINSMPGTSSYSRLGTPLSADRNGQFASYSLTRDRAVSPVISNYFGLPPDRESEKSKSSSLFGDRLRRSSESDRSGELHFWGAKLKYQYGFLGEETESVDGTSETGSEESYGDESYLEEEETDDDYTDDDSDSDSIDIFGHQ</sequence>
<reference evidence="4" key="1">
    <citation type="submission" date="2017-02" db="EMBL/GenBank/DDBJ databases">
        <authorList>
            <person name="Tafer H."/>
            <person name="Lopandic K."/>
        </authorList>
    </citation>
    <scope>NUCLEOTIDE SEQUENCE [LARGE SCALE GENOMIC DNA]</scope>
    <source>
        <strain evidence="4">CBS 366.77</strain>
    </source>
</reference>
<feature type="region of interest" description="Disordered" evidence="1">
    <location>
        <begin position="198"/>
        <end position="245"/>
    </location>
</feature>
<dbReference type="GO" id="GO:0061630">
    <property type="term" value="F:ubiquitin protein ligase activity"/>
    <property type="evidence" value="ECO:0007669"/>
    <property type="project" value="TreeGrafter"/>
</dbReference>
<name>A0A3A2ZR56_9EURO</name>
<evidence type="ECO:0000256" key="1">
    <source>
        <dbReference type="SAM" id="MobiDB-lite"/>
    </source>
</evidence>
<dbReference type="GO" id="GO:0016567">
    <property type="term" value="P:protein ubiquitination"/>
    <property type="evidence" value="ECO:0007669"/>
    <property type="project" value="TreeGrafter"/>
</dbReference>
<dbReference type="Pfam" id="PF14599">
    <property type="entry name" value="zinc_ribbon_6"/>
    <property type="match status" value="1"/>
</dbReference>
<feature type="compositionally biased region" description="Polar residues" evidence="1">
    <location>
        <begin position="96"/>
        <end position="116"/>
    </location>
</feature>
<dbReference type="AlphaFoldDB" id="A0A3A2ZR56"/>
<comment type="caution">
    <text evidence="3">The sequence shown here is derived from an EMBL/GenBank/DDBJ whole genome shotgun (WGS) entry which is preliminary data.</text>
</comment>
<dbReference type="PANTHER" id="PTHR21319">
    <property type="entry name" value="RING FINGER AND CHY ZINC FINGER DOMAIN-CONTAINING PROTEIN 1"/>
    <property type="match status" value="1"/>
</dbReference>
<gene>
    <name evidence="3" type="ORF">PHISCL_02032</name>
</gene>
<proteinExistence type="predicted"/>
<feature type="region of interest" description="Disordered" evidence="1">
    <location>
        <begin position="148"/>
        <end position="172"/>
    </location>
</feature>
<dbReference type="Proteomes" id="UP000266188">
    <property type="component" value="Unassembled WGS sequence"/>
</dbReference>
<organism evidence="3 4">
    <name type="scientific">Aspergillus sclerotialis</name>
    <dbReference type="NCBI Taxonomy" id="2070753"/>
    <lineage>
        <taxon>Eukaryota</taxon>
        <taxon>Fungi</taxon>
        <taxon>Dikarya</taxon>
        <taxon>Ascomycota</taxon>
        <taxon>Pezizomycotina</taxon>
        <taxon>Eurotiomycetes</taxon>
        <taxon>Eurotiomycetidae</taxon>
        <taxon>Eurotiales</taxon>
        <taxon>Aspergillaceae</taxon>
        <taxon>Aspergillus</taxon>
        <taxon>Aspergillus subgen. Polypaecilum</taxon>
    </lineage>
</organism>
<accession>A0A3A2ZR56</accession>
<evidence type="ECO:0000259" key="2">
    <source>
        <dbReference type="Pfam" id="PF14599"/>
    </source>
</evidence>
<dbReference type="Gene3D" id="2.20.28.10">
    <property type="match status" value="1"/>
</dbReference>
<feature type="region of interest" description="Disordered" evidence="1">
    <location>
        <begin position="76"/>
        <end position="120"/>
    </location>
</feature>
<dbReference type="GO" id="GO:0006511">
    <property type="term" value="P:ubiquitin-dependent protein catabolic process"/>
    <property type="evidence" value="ECO:0007669"/>
    <property type="project" value="TreeGrafter"/>
</dbReference>
<feature type="domain" description="RCHY1 zinc-ribbon" evidence="2">
    <location>
        <begin position="1"/>
        <end position="56"/>
    </location>
</feature>
<dbReference type="InterPro" id="IPR039512">
    <property type="entry name" value="RCHY1_zinc-ribbon"/>
</dbReference>
<protein>
    <recommendedName>
        <fullName evidence="2">RCHY1 zinc-ribbon domain-containing protein</fullName>
    </recommendedName>
</protein>
<evidence type="ECO:0000313" key="4">
    <source>
        <dbReference type="Proteomes" id="UP000266188"/>
    </source>
</evidence>
<dbReference type="GO" id="GO:0005634">
    <property type="term" value="C:nucleus"/>
    <property type="evidence" value="ECO:0007669"/>
    <property type="project" value="TreeGrafter"/>
</dbReference>
<dbReference type="PANTHER" id="PTHR21319:SF0">
    <property type="entry name" value="AND RING FINGER DOMAIN PROTEIN, PUTATIVE (AFU_ORTHOLOGUE AFUA_1G08900)-RELATED"/>
    <property type="match status" value="1"/>
</dbReference>
<dbReference type="OrthoDB" id="411372at2759"/>
<dbReference type="STRING" id="2070753.A0A3A2ZR56"/>
<feature type="compositionally biased region" description="Acidic residues" evidence="1">
    <location>
        <begin position="209"/>
        <end position="238"/>
    </location>
</feature>
<dbReference type="EMBL" id="MVGC01000042">
    <property type="protein sequence ID" value="RJE25639.1"/>
    <property type="molecule type" value="Genomic_DNA"/>
</dbReference>